<evidence type="ECO:0000313" key="3">
    <source>
        <dbReference type="Proteomes" id="UP000014104"/>
    </source>
</evidence>
<dbReference type="EMBL" id="ASWL01000008">
    <property type="protein sequence ID" value="EOU16851.1"/>
    <property type="molecule type" value="Genomic_DNA"/>
</dbReference>
<keyword evidence="3" id="KW-1185">Reference proteome</keyword>
<dbReference type="RefSeq" id="WP_010746263.1">
    <property type="nucleotide sequence ID" value="NZ_KE136363.1"/>
</dbReference>
<evidence type="ECO:0000313" key="1">
    <source>
        <dbReference type="EMBL" id="EOT45744.1"/>
    </source>
</evidence>
<dbReference type="Proteomes" id="UP000014107">
    <property type="component" value="Unassembled WGS sequence"/>
</dbReference>
<evidence type="ECO:0000313" key="4">
    <source>
        <dbReference type="Proteomes" id="UP000014107"/>
    </source>
</evidence>
<gene>
    <name evidence="2" type="ORF">I570_04000</name>
    <name evidence="1" type="ORF">OMU_02168</name>
</gene>
<evidence type="ECO:0000313" key="2">
    <source>
        <dbReference type="EMBL" id="EOU16851.1"/>
    </source>
</evidence>
<reference evidence="2 4" key="2">
    <citation type="submission" date="2013-03" db="EMBL/GenBank/DDBJ databases">
        <title>The Genome Sequence of Enterococcus avium ATCC_14025 (PacBio/Illumina hybrid assembly).</title>
        <authorList>
            <consortium name="The Broad Institute Genomics Platform"/>
            <consortium name="The Broad Institute Genome Sequencing Center for Infectious Disease"/>
            <person name="Earl A."/>
            <person name="Russ C."/>
            <person name="Gilmore M."/>
            <person name="Surin D."/>
            <person name="Walker B."/>
            <person name="Young S."/>
            <person name="Zeng Q."/>
            <person name="Gargeya S."/>
            <person name="Fitzgerald M."/>
            <person name="Haas B."/>
            <person name="Abouelleil A."/>
            <person name="Allen A.W."/>
            <person name="Alvarado L."/>
            <person name="Arachchi H.M."/>
            <person name="Berlin A.M."/>
            <person name="Chapman S.B."/>
            <person name="Gainer-Dewar J."/>
            <person name="Goldberg J."/>
            <person name="Griggs A."/>
            <person name="Gujja S."/>
            <person name="Hansen M."/>
            <person name="Howarth C."/>
            <person name="Imamovic A."/>
            <person name="Ireland A."/>
            <person name="Larimer J."/>
            <person name="McCowan C."/>
            <person name="Murphy C."/>
            <person name="Pearson M."/>
            <person name="Poon T.W."/>
            <person name="Priest M."/>
            <person name="Roberts A."/>
            <person name="Saif S."/>
            <person name="Shea T."/>
            <person name="Sisk P."/>
            <person name="Sykes S."/>
            <person name="Wortman J."/>
            <person name="Nusbaum C."/>
            <person name="Birren B."/>
        </authorList>
    </citation>
    <scope>NUCLEOTIDE SEQUENCE [LARGE SCALE GENOMIC DNA]</scope>
    <source>
        <strain evidence="2 4">ATCC 14025</strain>
    </source>
</reference>
<sequence length="349" mass="40490">MILSIHLYRFDLSKYEEEYISEDFDFGIDEISSNWVSEFDLNKYVQIEKGDFLLAKDIESGRVLYFGVIDSQEDIKIRCRDLAQALGDSSIPTCKTTGPSFEEHFKRLIEKYLLSDPTKNLSEILSVNTVTNTNHSYQATEVTSRKLNSYLRNAFKKYNIKWCFEEIRDDKIISSIKRIDTTKQIKDNSSEFYDWNVFIKKPGNGNENMLLIVDKKMTDIENPRILSTYYLDDQNELTTDKTNESILKPTVSIVSIYDTEQEDKPSYEEVANSELKGNAYSHEISVSIILDSKNFDIRDLQTGLLFDVTVKEKMYKSVLSAWRINSNSNSINLTFGNIRSRVSDYFDED</sequence>
<protein>
    <submittedName>
        <fullName evidence="2">Uncharacterized protein</fullName>
    </submittedName>
</protein>
<reference evidence="1 3" key="1">
    <citation type="submission" date="2013-03" db="EMBL/GenBank/DDBJ databases">
        <title>The Genome Sequence of Enterococcus avium ATCC_14025 (Illumina only assembly).</title>
        <authorList>
            <consortium name="The Broad Institute Genomics Platform"/>
            <consortium name="The Broad Institute Genome Sequencing Center for Infectious Disease"/>
            <person name="Earl A."/>
            <person name="Russ C."/>
            <person name="Gilmore M."/>
            <person name="Surin D."/>
            <person name="Walker B."/>
            <person name="Young S."/>
            <person name="Zeng Q."/>
            <person name="Gargeya S."/>
            <person name="Fitzgerald M."/>
            <person name="Haas B."/>
            <person name="Abouelleil A."/>
            <person name="Allen A.W."/>
            <person name="Alvarado L."/>
            <person name="Arachchi H.M."/>
            <person name="Berlin A.M."/>
            <person name="Chapman S.B."/>
            <person name="Gainer-Dewar J."/>
            <person name="Goldberg J."/>
            <person name="Griggs A."/>
            <person name="Gujja S."/>
            <person name="Hansen M."/>
            <person name="Howarth C."/>
            <person name="Imamovic A."/>
            <person name="Ireland A."/>
            <person name="Larimer J."/>
            <person name="McCowan C."/>
            <person name="Murphy C."/>
            <person name="Pearson M."/>
            <person name="Poon T.W."/>
            <person name="Priest M."/>
            <person name="Roberts A."/>
            <person name="Saif S."/>
            <person name="Shea T."/>
            <person name="Sisk P."/>
            <person name="Sykes S."/>
            <person name="Wortman J."/>
            <person name="Nusbaum C."/>
            <person name="Birren B."/>
        </authorList>
    </citation>
    <scope>NUCLEOTIDE SEQUENCE [LARGE SCALE GENOMIC DNA]</scope>
    <source>
        <strain evidence="1 3">ATCC 14025</strain>
    </source>
</reference>
<accession>A0AAV3IVP4</accession>
<dbReference type="AlphaFoldDB" id="A0AAV3IVP4"/>
<organism evidence="2 4">
    <name type="scientific">Enterococcus avium ATCC 14025</name>
    <dbReference type="NCBI Taxonomy" id="1140002"/>
    <lineage>
        <taxon>Bacteria</taxon>
        <taxon>Bacillati</taxon>
        <taxon>Bacillota</taxon>
        <taxon>Bacilli</taxon>
        <taxon>Lactobacillales</taxon>
        <taxon>Enterococcaceae</taxon>
        <taxon>Enterococcus</taxon>
    </lineage>
</organism>
<dbReference type="EMBL" id="AHYV01000019">
    <property type="protein sequence ID" value="EOT45744.1"/>
    <property type="molecule type" value="Genomic_DNA"/>
</dbReference>
<proteinExistence type="predicted"/>
<name>A0AAV3IVP4_ENTAV</name>
<dbReference type="Proteomes" id="UP000014104">
    <property type="component" value="Unassembled WGS sequence"/>
</dbReference>
<comment type="caution">
    <text evidence="2">The sequence shown here is derived from an EMBL/GenBank/DDBJ whole genome shotgun (WGS) entry which is preliminary data.</text>
</comment>